<dbReference type="Proteomes" id="UP000095431">
    <property type="component" value="Unassembled WGS sequence"/>
</dbReference>
<evidence type="ECO:0000256" key="1">
    <source>
        <dbReference type="ARBA" id="ARBA00004651"/>
    </source>
</evidence>
<evidence type="ECO:0000313" key="11">
    <source>
        <dbReference type="Proteomes" id="UP000095712"/>
    </source>
</evidence>
<dbReference type="GeneID" id="42787209"/>
<evidence type="ECO:0000256" key="2">
    <source>
        <dbReference type="ARBA" id="ARBA00022475"/>
    </source>
</evidence>
<evidence type="ECO:0000313" key="8">
    <source>
        <dbReference type="EMBL" id="CUO72052.1"/>
    </source>
</evidence>
<evidence type="ECO:0000256" key="3">
    <source>
        <dbReference type="ARBA" id="ARBA00022692"/>
    </source>
</evidence>
<comment type="subcellular location">
    <subcellularLocation>
        <location evidence="1">Cell membrane</location>
        <topology evidence="1">Multi-pass membrane protein</topology>
    </subcellularLocation>
</comment>
<dbReference type="OrthoDB" id="3243324at2"/>
<keyword evidence="5 6" id="KW-0472">Membrane</keyword>
<dbReference type="AlphaFoldDB" id="A0A174HAW2"/>
<dbReference type="GO" id="GO:0005886">
    <property type="term" value="C:plasma membrane"/>
    <property type="evidence" value="ECO:0007669"/>
    <property type="project" value="UniProtKB-SubCell"/>
</dbReference>
<dbReference type="Pfam" id="PF13396">
    <property type="entry name" value="PLDc_N"/>
    <property type="match status" value="1"/>
</dbReference>
<sequence length="67" mass="7724">MNNVTEFLPFLVPLVISELALLAYTLYHILTHKSYKRGNRTLWLIVVIVGMQFIGPILYFLLGKEDS</sequence>
<name>A0A174HAW2_9FIRM</name>
<organism evidence="8 10">
    <name type="scientific">Blautia wexlerae</name>
    <dbReference type="NCBI Taxonomy" id="418240"/>
    <lineage>
        <taxon>Bacteria</taxon>
        <taxon>Bacillati</taxon>
        <taxon>Bacillota</taxon>
        <taxon>Clostridia</taxon>
        <taxon>Lachnospirales</taxon>
        <taxon>Lachnospiraceae</taxon>
        <taxon>Blautia</taxon>
    </lineage>
</organism>
<feature type="transmembrane region" description="Helical" evidence="6">
    <location>
        <begin position="12"/>
        <end position="30"/>
    </location>
</feature>
<feature type="transmembrane region" description="Helical" evidence="6">
    <location>
        <begin position="42"/>
        <end position="62"/>
    </location>
</feature>
<keyword evidence="4 6" id="KW-1133">Transmembrane helix</keyword>
<keyword evidence="2" id="KW-1003">Cell membrane</keyword>
<evidence type="ECO:0000313" key="9">
    <source>
        <dbReference type="EMBL" id="CUQ04865.1"/>
    </source>
</evidence>
<dbReference type="EMBL" id="CYZN01000043">
    <property type="protein sequence ID" value="CUO72052.1"/>
    <property type="molecule type" value="Genomic_DNA"/>
</dbReference>
<dbReference type="InterPro" id="IPR027379">
    <property type="entry name" value="CLS_N"/>
</dbReference>
<evidence type="ECO:0000256" key="4">
    <source>
        <dbReference type="ARBA" id="ARBA00022989"/>
    </source>
</evidence>
<keyword evidence="3 6" id="KW-0812">Transmembrane</keyword>
<accession>A0A174HAW2</accession>
<dbReference type="Proteomes" id="UP000095712">
    <property type="component" value="Unassembled WGS sequence"/>
</dbReference>
<evidence type="ECO:0000256" key="6">
    <source>
        <dbReference type="SAM" id="Phobius"/>
    </source>
</evidence>
<evidence type="ECO:0000259" key="7">
    <source>
        <dbReference type="Pfam" id="PF13396"/>
    </source>
</evidence>
<proteinExistence type="predicted"/>
<feature type="domain" description="Cardiolipin synthase N-terminal" evidence="7">
    <location>
        <begin position="20"/>
        <end position="63"/>
    </location>
</feature>
<dbReference type="RefSeq" id="WP_008393108.1">
    <property type="nucleotide sequence ID" value="NZ_BTHH01000044.1"/>
</dbReference>
<reference evidence="10 11" key="1">
    <citation type="submission" date="2015-09" db="EMBL/GenBank/DDBJ databases">
        <authorList>
            <consortium name="Pathogen Informatics"/>
        </authorList>
    </citation>
    <scope>NUCLEOTIDE SEQUENCE [LARGE SCALE GENOMIC DNA]</scope>
    <source>
        <strain evidence="8 10">2789STDY5834863</strain>
        <strain evidence="9 11">2789STDY5834911</strain>
    </source>
</reference>
<protein>
    <recommendedName>
        <fullName evidence="7">Cardiolipin synthase N-terminal domain-containing protein</fullName>
    </recommendedName>
</protein>
<evidence type="ECO:0000313" key="10">
    <source>
        <dbReference type="Proteomes" id="UP000095431"/>
    </source>
</evidence>
<dbReference type="EMBL" id="CZAW01000063">
    <property type="protein sequence ID" value="CUQ04865.1"/>
    <property type="molecule type" value="Genomic_DNA"/>
</dbReference>
<evidence type="ECO:0000256" key="5">
    <source>
        <dbReference type="ARBA" id="ARBA00023136"/>
    </source>
</evidence>
<gene>
    <name evidence="8" type="ORF">ERS852478_03691</name>
    <name evidence="9" type="ORF">ERS852523_03755</name>
</gene>